<evidence type="ECO:0000256" key="2">
    <source>
        <dbReference type="ARBA" id="ARBA00004496"/>
    </source>
</evidence>
<feature type="binding site" evidence="17">
    <location>
        <begin position="115"/>
        <end position="121"/>
    </location>
    <ligand>
        <name>ATP</name>
        <dbReference type="ChEBI" id="CHEBI:30616"/>
    </ligand>
</feature>
<evidence type="ECO:0000256" key="12">
    <source>
        <dbReference type="ARBA" id="ARBA00022984"/>
    </source>
</evidence>
<dbReference type="Pfam" id="PF08245">
    <property type="entry name" value="Mur_ligase_M"/>
    <property type="match status" value="1"/>
</dbReference>
<keyword evidence="9 17" id="KW-0547">Nucleotide-binding</keyword>
<dbReference type="InterPro" id="IPR005762">
    <property type="entry name" value="MurD"/>
</dbReference>
<dbReference type="InterPro" id="IPR013221">
    <property type="entry name" value="Mur_ligase_cen"/>
</dbReference>
<evidence type="ECO:0000256" key="18">
    <source>
        <dbReference type="RuleBase" id="RU003664"/>
    </source>
</evidence>
<dbReference type="EC" id="6.3.2.9" evidence="5 17"/>
<comment type="similarity">
    <text evidence="4 17">Belongs to the MurCDEF family.</text>
</comment>
<evidence type="ECO:0000259" key="20">
    <source>
        <dbReference type="Pfam" id="PF08245"/>
    </source>
</evidence>
<evidence type="ECO:0000313" key="21">
    <source>
        <dbReference type="EMBL" id="MST90008.1"/>
    </source>
</evidence>
<keyword evidence="17 18" id="KW-0131">Cell cycle</keyword>
<dbReference type="GO" id="GO:0051301">
    <property type="term" value="P:cell division"/>
    <property type="evidence" value="ECO:0007669"/>
    <property type="project" value="UniProtKB-KW"/>
</dbReference>
<dbReference type="Pfam" id="PF21799">
    <property type="entry name" value="MurD-like_N"/>
    <property type="match status" value="1"/>
</dbReference>
<keyword evidence="10 17" id="KW-0067">ATP-binding</keyword>
<evidence type="ECO:0000256" key="13">
    <source>
        <dbReference type="ARBA" id="ARBA00023316"/>
    </source>
</evidence>
<organism evidence="21 22">
    <name type="scientific">Sharpea porci</name>
    <dbReference type="NCBI Taxonomy" id="2652286"/>
    <lineage>
        <taxon>Bacteria</taxon>
        <taxon>Bacillati</taxon>
        <taxon>Bacillota</taxon>
        <taxon>Erysipelotrichia</taxon>
        <taxon>Erysipelotrichales</taxon>
        <taxon>Coprobacillaceae</taxon>
        <taxon>Sharpea</taxon>
    </lineage>
</organism>
<keyword evidence="7 17" id="KW-0963">Cytoplasm</keyword>
<evidence type="ECO:0000256" key="3">
    <source>
        <dbReference type="ARBA" id="ARBA00004752"/>
    </source>
</evidence>
<dbReference type="Gene3D" id="3.40.50.720">
    <property type="entry name" value="NAD(P)-binding Rossmann-like Domain"/>
    <property type="match status" value="1"/>
</dbReference>
<evidence type="ECO:0000256" key="8">
    <source>
        <dbReference type="ARBA" id="ARBA00022598"/>
    </source>
</evidence>
<keyword evidence="17 18" id="KW-0132">Cell division</keyword>
<proteinExistence type="inferred from homology"/>
<comment type="caution">
    <text evidence="21">The sequence shown here is derived from an EMBL/GenBank/DDBJ whole genome shotgun (WGS) entry which is preliminary data.</text>
</comment>
<dbReference type="SUPFAM" id="SSF51984">
    <property type="entry name" value="MurCD N-terminal domain"/>
    <property type="match status" value="1"/>
</dbReference>
<accession>A0A844FVF0</accession>
<keyword evidence="13 17" id="KW-0961">Cell wall biogenesis/degradation</keyword>
<dbReference type="SUPFAM" id="SSF53623">
    <property type="entry name" value="MurD-like peptide ligases, catalytic domain"/>
    <property type="match status" value="1"/>
</dbReference>
<evidence type="ECO:0000256" key="17">
    <source>
        <dbReference type="HAMAP-Rule" id="MF_00639"/>
    </source>
</evidence>
<dbReference type="GO" id="GO:0071555">
    <property type="term" value="P:cell wall organization"/>
    <property type="evidence" value="ECO:0007669"/>
    <property type="project" value="UniProtKB-KW"/>
</dbReference>
<dbReference type="GO" id="GO:0005737">
    <property type="term" value="C:cytoplasm"/>
    <property type="evidence" value="ECO:0007669"/>
    <property type="project" value="UniProtKB-SubCell"/>
</dbReference>
<dbReference type="SUPFAM" id="SSF53244">
    <property type="entry name" value="MurD-like peptide ligases, peptide-binding domain"/>
    <property type="match status" value="1"/>
</dbReference>
<protein>
    <recommendedName>
        <fullName evidence="6 17">UDP-N-acetylmuramoylalanine--D-glutamate ligase</fullName>
        <ecNumber evidence="5 17">6.3.2.9</ecNumber>
    </recommendedName>
    <alternativeName>
        <fullName evidence="15 17">D-glutamic acid-adding enzyme</fullName>
    </alternativeName>
    <alternativeName>
        <fullName evidence="14 17">UDP-N-acetylmuramoyl-L-alanyl-D-glutamate synthetase</fullName>
    </alternativeName>
</protein>
<dbReference type="AlphaFoldDB" id="A0A844FVF0"/>
<evidence type="ECO:0000256" key="6">
    <source>
        <dbReference type="ARBA" id="ARBA00015655"/>
    </source>
</evidence>
<evidence type="ECO:0000256" key="1">
    <source>
        <dbReference type="ARBA" id="ARBA00002734"/>
    </source>
</evidence>
<dbReference type="InterPro" id="IPR036615">
    <property type="entry name" value="Mur_ligase_C_dom_sf"/>
</dbReference>
<dbReference type="GO" id="GO:0005524">
    <property type="term" value="F:ATP binding"/>
    <property type="evidence" value="ECO:0007669"/>
    <property type="project" value="UniProtKB-UniRule"/>
</dbReference>
<comment type="subcellular location">
    <subcellularLocation>
        <location evidence="2 17 18">Cytoplasm</location>
    </subcellularLocation>
</comment>
<comment type="pathway">
    <text evidence="3 17 18">Cell wall biogenesis; peptidoglycan biosynthesis.</text>
</comment>
<dbReference type="UniPathway" id="UPA00219"/>
<name>A0A844FVF0_9FIRM</name>
<gene>
    <name evidence="17" type="primary">murD</name>
    <name evidence="21" type="ORF">FYJ79_10575</name>
</gene>
<dbReference type="RefSeq" id="WP_154518085.1">
    <property type="nucleotide sequence ID" value="NZ_JAXFJJ010000054.1"/>
</dbReference>
<keyword evidence="12 17" id="KW-0573">Peptidoglycan synthesis</keyword>
<dbReference type="GO" id="GO:0008360">
    <property type="term" value="P:regulation of cell shape"/>
    <property type="evidence" value="ECO:0007669"/>
    <property type="project" value="UniProtKB-KW"/>
</dbReference>
<evidence type="ECO:0000313" key="22">
    <source>
        <dbReference type="Proteomes" id="UP000442619"/>
    </source>
</evidence>
<reference evidence="21 22" key="1">
    <citation type="submission" date="2019-08" db="EMBL/GenBank/DDBJ databases">
        <title>In-depth cultivation of the pig gut microbiome towards novel bacterial diversity and tailored functional studies.</title>
        <authorList>
            <person name="Wylensek D."/>
            <person name="Hitch T.C.A."/>
            <person name="Clavel T."/>
        </authorList>
    </citation>
    <scope>NUCLEOTIDE SEQUENCE [LARGE SCALE GENOMIC DNA]</scope>
    <source>
        <strain evidence="21 22">CA-Schmier-601-WT-3</strain>
    </source>
</reference>
<feature type="domain" description="Mur ligase central" evidence="20">
    <location>
        <begin position="113"/>
        <end position="290"/>
    </location>
</feature>
<evidence type="ECO:0000256" key="4">
    <source>
        <dbReference type="ARBA" id="ARBA00010416"/>
    </source>
</evidence>
<keyword evidence="8 17" id="KW-0436">Ligase</keyword>
<dbReference type="Gene3D" id="3.40.1190.10">
    <property type="entry name" value="Mur-like, catalytic domain"/>
    <property type="match status" value="1"/>
</dbReference>
<dbReference type="Gene3D" id="3.90.190.20">
    <property type="entry name" value="Mur ligase, C-terminal domain"/>
    <property type="match status" value="1"/>
</dbReference>
<evidence type="ECO:0000256" key="16">
    <source>
        <dbReference type="ARBA" id="ARBA00047632"/>
    </source>
</evidence>
<dbReference type="Proteomes" id="UP000442619">
    <property type="component" value="Unassembled WGS sequence"/>
</dbReference>
<dbReference type="NCBIfam" id="TIGR01087">
    <property type="entry name" value="murD"/>
    <property type="match status" value="1"/>
</dbReference>
<feature type="domain" description="Mur ligase C-terminal" evidence="19">
    <location>
        <begin position="313"/>
        <end position="422"/>
    </location>
</feature>
<dbReference type="PANTHER" id="PTHR43692">
    <property type="entry name" value="UDP-N-ACETYLMURAMOYLALANINE--D-GLUTAMATE LIGASE"/>
    <property type="match status" value="1"/>
</dbReference>
<evidence type="ECO:0000256" key="11">
    <source>
        <dbReference type="ARBA" id="ARBA00022960"/>
    </source>
</evidence>
<evidence type="ECO:0000256" key="9">
    <source>
        <dbReference type="ARBA" id="ARBA00022741"/>
    </source>
</evidence>
<evidence type="ECO:0000259" key="19">
    <source>
        <dbReference type="Pfam" id="PF02875"/>
    </source>
</evidence>
<evidence type="ECO:0000256" key="15">
    <source>
        <dbReference type="ARBA" id="ARBA00032324"/>
    </source>
</evidence>
<dbReference type="GO" id="GO:0008764">
    <property type="term" value="F:UDP-N-acetylmuramoylalanine-D-glutamate ligase activity"/>
    <property type="evidence" value="ECO:0007669"/>
    <property type="project" value="UniProtKB-UniRule"/>
</dbReference>
<dbReference type="Pfam" id="PF02875">
    <property type="entry name" value="Mur_ligase_C"/>
    <property type="match status" value="1"/>
</dbReference>
<comment type="function">
    <text evidence="1 17 18">Cell wall formation. Catalyzes the addition of glutamate to the nucleotide precursor UDP-N-acetylmuramoyl-L-alanine (UMA).</text>
</comment>
<comment type="catalytic activity">
    <reaction evidence="16 17 18">
        <text>UDP-N-acetyl-alpha-D-muramoyl-L-alanine + D-glutamate + ATP = UDP-N-acetyl-alpha-D-muramoyl-L-alanyl-D-glutamate + ADP + phosphate + H(+)</text>
        <dbReference type="Rhea" id="RHEA:16429"/>
        <dbReference type="ChEBI" id="CHEBI:15378"/>
        <dbReference type="ChEBI" id="CHEBI:29986"/>
        <dbReference type="ChEBI" id="CHEBI:30616"/>
        <dbReference type="ChEBI" id="CHEBI:43474"/>
        <dbReference type="ChEBI" id="CHEBI:83898"/>
        <dbReference type="ChEBI" id="CHEBI:83900"/>
        <dbReference type="ChEBI" id="CHEBI:456216"/>
        <dbReference type="EC" id="6.3.2.9"/>
    </reaction>
</comment>
<dbReference type="EMBL" id="VUNM01000032">
    <property type="protein sequence ID" value="MST90008.1"/>
    <property type="molecule type" value="Genomic_DNA"/>
</dbReference>
<dbReference type="PANTHER" id="PTHR43692:SF1">
    <property type="entry name" value="UDP-N-ACETYLMURAMOYLALANINE--D-GLUTAMATE LIGASE"/>
    <property type="match status" value="1"/>
</dbReference>
<keyword evidence="22" id="KW-1185">Reference proteome</keyword>
<keyword evidence="11 17" id="KW-0133">Cell shape</keyword>
<evidence type="ECO:0000256" key="5">
    <source>
        <dbReference type="ARBA" id="ARBA00012212"/>
    </source>
</evidence>
<evidence type="ECO:0000256" key="14">
    <source>
        <dbReference type="ARBA" id="ARBA00030398"/>
    </source>
</evidence>
<dbReference type="InterPro" id="IPR004101">
    <property type="entry name" value="Mur_ligase_C"/>
</dbReference>
<dbReference type="HAMAP" id="MF_00639">
    <property type="entry name" value="MurD"/>
    <property type="match status" value="1"/>
</dbReference>
<sequence length="447" mass="50844">MDLKNKKVLVLGLAKSGKAAVRLLEHFGAQITISESKKLEDIDGVEDYLARGIQVISGHVDEVVEGDYDLAIKNPGINYHRPFVLRLKERGIPVYTEIELAYQVAKKQHYIAVTGTNGKTTTVKLIYDILSKHHENVHICGNYGIPYCDVVMDHKLYEESNHDVIIEMSNFQLLDIDQFHPDIATVLNLTPDHLDYMDSLDEYYASKMRIYENQDAHDLFIENVDDENLKIYTKRYPVVSTIETFSIKQDADCMLKDRTIYYHGKKVIDRRDIKIVGLHNVANIMVAIIALVHSGLTLEQIRDGIAEFHGVEHRIEYVTTVHGVQYYNDSKGTNTDATVIAVKAFEKPVILLMGGHEKGLPLDDVAKHNAQIKTLITFGEAGERFAKDMHHPHTYCVKHMKDAIMKAYEIAEEGDIVLLSPSTSSFDEFHNMEERGEMFKEVVKQLD</sequence>
<evidence type="ECO:0000256" key="10">
    <source>
        <dbReference type="ARBA" id="ARBA00022840"/>
    </source>
</evidence>
<evidence type="ECO:0000256" key="7">
    <source>
        <dbReference type="ARBA" id="ARBA00022490"/>
    </source>
</evidence>
<dbReference type="InterPro" id="IPR036565">
    <property type="entry name" value="Mur-like_cat_sf"/>
</dbReference>
<dbReference type="GO" id="GO:0009252">
    <property type="term" value="P:peptidoglycan biosynthetic process"/>
    <property type="evidence" value="ECO:0007669"/>
    <property type="project" value="UniProtKB-UniRule"/>
</dbReference>